<accession>A0A4R6IFA3</accession>
<reference evidence="14 15" key="1">
    <citation type="submission" date="2019-03" db="EMBL/GenBank/DDBJ databases">
        <title>Genomic Encyclopedia of Archaeal and Bacterial Type Strains, Phase II (KMG-II): from individual species to whole genera.</title>
        <authorList>
            <person name="Goeker M."/>
        </authorList>
    </citation>
    <scope>NUCLEOTIDE SEQUENCE [LARGE SCALE GENOMIC DNA]</scope>
    <source>
        <strain evidence="14 15">ATCC 700618</strain>
    </source>
</reference>
<evidence type="ECO:0000256" key="9">
    <source>
        <dbReference type="ARBA" id="ARBA00030520"/>
    </source>
</evidence>
<evidence type="ECO:0000256" key="10">
    <source>
        <dbReference type="ARBA" id="ARBA00047469"/>
    </source>
</evidence>
<evidence type="ECO:0000256" key="8">
    <source>
        <dbReference type="ARBA" id="ARBA00023146"/>
    </source>
</evidence>
<dbReference type="GO" id="GO:0006429">
    <property type="term" value="P:leucyl-tRNA aminoacylation"/>
    <property type="evidence" value="ECO:0007669"/>
    <property type="project" value="InterPro"/>
</dbReference>
<evidence type="ECO:0000256" key="3">
    <source>
        <dbReference type="ARBA" id="ARBA00022490"/>
    </source>
</evidence>
<evidence type="ECO:0000256" key="6">
    <source>
        <dbReference type="ARBA" id="ARBA00022840"/>
    </source>
</evidence>
<evidence type="ECO:0000256" key="11">
    <source>
        <dbReference type="RuleBase" id="RU363035"/>
    </source>
</evidence>
<dbReference type="Gene3D" id="3.40.50.620">
    <property type="entry name" value="HUPs"/>
    <property type="match status" value="1"/>
</dbReference>
<dbReference type="Gene3D" id="1.10.730.10">
    <property type="entry name" value="Isoleucyl-tRNA Synthetase, Domain 1"/>
    <property type="match status" value="1"/>
</dbReference>
<dbReference type="EC" id="6.1.1.4" evidence="2"/>
<dbReference type="RefSeq" id="WP_094254457.1">
    <property type="nucleotide sequence ID" value="NZ_NNCE01000002.1"/>
</dbReference>
<evidence type="ECO:0000259" key="12">
    <source>
        <dbReference type="Pfam" id="PF00133"/>
    </source>
</evidence>
<comment type="similarity">
    <text evidence="1 11">Belongs to the class-I aminoacyl-tRNA synthetase family.</text>
</comment>
<evidence type="ECO:0000256" key="5">
    <source>
        <dbReference type="ARBA" id="ARBA00022741"/>
    </source>
</evidence>
<dbReference type="InterPro" id="IPR002300">
    <property type="entry name" value="aa-tRNA-synth_Ia"/>
</dbReference>
<dbReference type="InterPro" id="IPR014729">
    <property type="entry name" value="Rossmann-like_a/b/a_fold"/>
</dbReference>
<feature type="domain" description="Methionyl/Valyl/Leucyl/Isoleucyl-tRNA synthetase anticodon-binding" evidence="13">
    <location>
        <begin position="490"/>
        <end position="606"/>
    </location>
</feature>
<dbReference type="GO" id="GO:0004823">
    <property type="term" value="F:leucine-tRNA ligase activity"/>
    <property type="evidence" value="ECO:0007669"/>
    <property type="project" value="UniProtKB-EC"/>
</dbReference>
<evidence type="ECO:0000256" key="7">
    <source>
        <dbReference type="ARBA" id="ARBA00022917"/>
    </source>
</evidence>
<dbReference type="Pfam" id="PF00133">
    <property type="entry name" value="tRNA-synt_1"/>
    <property type="match status" value="1"/>
</dbReference>
<dbReference type="InterPro" id="IPR013155">
    <property type="entry name" value="M/V/L/I-tRNA-synth_anticd-bd"/>
</dbReference>
<evidence type="ECO:0000313" key="14">
    <source>
        <dbReference type="EMBL" id="TDO20456.1"/>
    </source>
</evidence>
<keyword evidence="4 11" id="KW-0436">Ligase</keyword>
<keyword evidence="5 11" id="KW-0547">Nucleotide-binding</keyword>
<dbReference type="InterPro" id="IPR002302">
    <property type="entry name" value="Leu-tRNA-ligase"/>
</dbReference>
<dbReference type="PANTHER" id="PTHR43740:SF2">
    <property type="entry name" value="LEUCINE--TRNA LIGASE, MITOCHONDRIAL"/>
    <property type="match status" value="1"/>
</dbReference>
<organism evidence="14 15">
    <name type="scientific">Mycoplasma testudineum</name>
    <dbReference type="NCBI Taxonomy" id="244584"/>
    <lineage>
        <taxon>Bacteria</taxon>
        <taxon>Bacillati</taxon>
        <taxon>Mycoplasmatota</taxon>
        <taxon>Mollicutes</taxon>
        <taxon>Mycoplasmataceae</taxon>
        <taxon>Mycoplasma</taxon>
    </lineage>
</organism>
<dbReference type="SUPFAM" id="SSF47323">
    <property type="entry name" value="Anticodon-binding domain of a subclass of class I aminoacyl-tRNA synthetases"/>
    <property type="match status" value="1"/>
</dbReference>
<dbReference type="EMBL" id="SNWN01000010">
    <property type="protein sequence ID" value="TDO20456.1"/>
    <property type="molecule type" value="Genomic_DNA"/>
</dbReference>
<dbReference type="PANTHER" id="PTHR43740">
    <property type="entry name" value="LEUCYL-TRNA SYNTHETASE"/>
    <property type="match status" value="1"/>
</dbReference>
<dbReference type="FunFam" id="1.10.730.10:FF:000002">
    <property type="entry name" value="Leucine--tRNA ligase"/>
    <property type="match status" value="1"/>
</dbReference>
<sequence length="644" mass="75071">MIKKEYDFFYIEKKWQKHWDRTYPFKATDKSDKKIYVLEMFPYPSGAGLHVGHPEGYTAGDIIARMKRLQGYDVLHPMGWDAFGLPAEQYALKTGNHPAKFTDENIANFKKQIKSLGLSYDWDREVKTSDPEYYRWTQFIFLKLHEKGLAELRDTEVNWCEGLGTVLANEEIIEDANGNPVSERGNFPVTKKIMKQWVLKITEYADRLVDQLDLLDWEESIKSLQRNWIGREIDKNGNKTFKLRDWIFARQRYWGEPFPIVFDADCDPIKQNCKVYYINHLVELPHMENIQPSGTGEGPLANNKEWIYFEKDGKKYRRDTNVMPQWAGSCWYYLAYILKNPDGTYTAIDSQEAKERFKKWLPVDIYIGGQEHAVLHLIYARFWHMVLYDIGLVPTKEPFMRLVNQGMILGSDGTKMSKSVGNVINPDDIVNELGADTLRVYEMFMGPLSDDKPWQTSAIQGVHKWLNRVYRLFIEYKFENRIINEESNDNSFMKTVNTFVKEVTLDLESMKFNIAISKMMVFINSLYKLEVLPSKKILIDFAIILSTLAPHLAEELLSMFGENDLAHQTWPTYDPDNLETELINYPILINNKLRSLINVKPGLSQDEIINLAKNETKIKNLLSGKTIIKVIFVENKTINFLMKN</sequence>
<feature type="domain" description="Aminoacyl-tRNA synthetase class Ia" evidence="12">
    <location>
        <begin position="14"/>
        <end position="443"/>
    </location>
</feature>
<comment type="catalytic activity">
    <reaction evidence="10">
        <text>tRNA(Leu) + L-leucine + ATP = L-leucyl-tRNA(Leu) + AMP + diphosphate</text>
        <dbReference type="Rhea" id="RHEA:11688"/>
        <dbReference type="Rhea" id="RHEA-COMP:9613"/>
        <dbReference type="Rhea" id="RHEA-COMP:9622"/>
        <dbReference type="ChEBI" id="CHEBI:30616"/>
        <dbReference type="ChEBI" id="CHEBI:33019"/>
        <dbReference type="ChEBI" id="CHEBI:57427"/>
        <dbReference type="ChEBI" id="CHEBI:78442"/>
        <dbReference type="ChEBI" id="CHEBI:78494"/>
        <dbReference type="ChEBI" id="CHEBI:456215"/>
        <dbReference type="EC" id="6.1.1.4"/>
    </reaction>
</comment>
<dbReference type="Pfam" id="PF08264">
    <property type="entry name" value="Anticodon_1"/>
    <property type="match status" value="1"/>
</dbReference>
<dbReference type="InterPro" id="IPR001412">
    <property type="entry name" value="aa-tRNA-synth_I_CS"/>
</dbReference>
<dbReference type="GO" id="GO:0005829">
    <property type="term" value="C:cytosol"/>
    <property type="evidence" value="ECO:0007669"/>
    <property type="project" value="TreeGrafter"/>
</dbReference>
<evidence type="ECO:0000256" key="2">
    <source>
        <dbReference type="ARBA" id="ARBA00013164"/>
    </source>
</evidence>
<dbReference type="CDD" id="cd00812">
    <property type="entry name" value="LeuRS_core"/>
    <property type="match status" value="1"/>
</dbReference>
<keyword evidence="3" id="KW-0963">Cytoplasm</keyword>
<dbReference type="SUPFAM" id="SSF52374">
    <property type="entry name" value="Nucleotidylyl transferase"/>
    <property type="match status" value="1"/>
</dbReference>
<dbReference type="PROSITE" id="PS00178">
    <property type="entry name" value="AA_TRNA_LIGASE_I"/>
    <property type="match status" value="1"/>
</dbReference>
<keyword evidence="6 11" id="KW-0067">ATP-binding</keyword>
<gene>
    <name evidence="14" type="ORF">EI74_0284</name>
</gene>
<evidence type="ECO:0000259" key="13">
    <source>
        <dbReference type="Pfam" id="PF08264"/>
    </source>
</evidence>
<keyword evidence="8 11" id="KW-0030">Aminoacyl-tRNA synthetase</keyword>
<dbReference type="AlphaFoldDB" id="A0A4R6IFA3"/>
<dbReference type="GO" id="GO:0005524">
    <property type="term" value="F:ATP binding"/>
    <property type="evidence" value="ECO:0007669"/>
    <property type="project" value="UniProtKB-KW"/>
</dbReference>
<dbReference type="Proteomes" id="UP000295518">
    <property type="component" value="Unassembled WGS sequence"/>
</dbReference>
<comment type="caution">
    <text evidence="14">The sequence shown here is derived from an EMBL/GenBank/DDBJ whole genome shotgun (WGS) entry which is preliminary data.</text>
</comment>
<dbReference type="InterPro" id="IPR009080">
    <property type="entry name" value="tRNAsynth_Ia_anticodon-bd"/>
</dbReference>
<dbReference type="PRINTS" id="PR00985">
    <property type="entry name" value="TRNASYNTHLEU"/>
</dbReference>
<evidence type="ECO:0000256" key="4">
    <source>
        <dbReference type="ARBA" id="ARBA00022598"/>
    </source>
</evidence>
<keyword evidence="7 11" id="KW-0648">Protein biosynthesis</keyword>
<name>A0A4R6IFA3_9MOLU</name>
<evidence type="ECO:0000313" key="15">
    <source>
        <dbReference type="Proteomes" id="UP000295518"/>
    </source>
</evidence>
<keyword evidence="15" id="KW-1185">Reference proteome</keyword>
<dbReference type="OrthoDB" id="9810365at2"/>
<dbReference type="FunFam" id="3.40.50.620:FF:000077">
    <property type="entry name" value="Leucine--tRNA ligase"/>
    <property type="match status" value="1"/>
</dbReference>
<proteinExistence type="inferred from homology"/>
<dbReference type="CDD" id="cd07958">
    <property type="entry name" value="Anticodon_Ia_Leu_BEm"/>
    <property type="match status" value="1"/>
</dbReference>
<protein>
    <recommendedName>
        <fullName evidence="2">leucine--tRNA ligase</fullName>
        <ecNumber evidence="2">6.1.1.4</ecNumber>
    </recommendedName>
    <alternativeName>
        <fullName evidence="9">Leucyl-tRNA synthetase</fullName>
    </alternativeName>
</protein>
<evidence type="ECO:0000256" key="1">
    <source>
        <dbReference type="ARBA" id="ARBA00005594"/>
    </source>
</evidence>